<evidence type="ECO:0000313" key="1">
    <source>
        <dbReference type="EMBL" id="SET86623.1"/>
    </source>
</evidence>
<accession>A0A1I0HRJ2</accession>
<dbReference type="SUPFAM" id="SSF54786">
    <property type="entry name" value="YcfA/nrd intein domain"/>
    <property type="match status" value="1"/>
</dbReference>
<gene>
    <name evidence="1" type="ORF">SAMN05216313_11765</name>
</gene>
<dbReference type="EMBL" id="FOIM01000017">
    <property type="protein sequence ID" value="SET86623.1"/>
    <property type="molecule type" value="Genomic_DNA"/>
</dbReference>
<dbReference type="Proteomes" id="UP000198508">
    <property type="component" value="Unassembled WGS sequence"/>
</dbReference>
<dbReference type="RefSeq" id="WP_024736577.1">
    <property type="nucleotide sequence ID" value="NZ_CAJJSN010000005.1"/>
</dbReference>
<dbReference type="Gene3D" id="3.30.920.30">
    <property type="entry name" value="Hypothetical protein"/>
    <property type="match status" value="1"/>
</dbReference>
<evidence type="ECO:0000313" key="2">
    <source>
        <dbReference type="Proteomes" id="UP000198508"/>
    </source>
</evidence>
<reference evidence="2" key="1">
    <citation type="submission" date="2016-10" db="EMBL/GenBank/DDBJ databases">
        <authorList>
            <person name="Varghese N."/>
            <person name="Submissions S."/>
        </authorList>
    </citation>
    <scope>NUCLEOTIDE SEQUENCE [LARGE SCALE GENOMIC DNA]</scope>
    <source>
        <strain evidence="2">NLAE-zl-G277</strain>
    </source>
</reference>
<name>A0A1I0HRJ2_9FIRM</name>
<keyword evidence="2" id="KW-1185">Reference proteome</keyword>
<dbReference type="InterPro" id="IPR038570">
    <property type="entry name" value="HicA_sf"/>
</dbReference>
<sequence>MNHFEAIEKLLTRGGWKPVRTCGNLRQYKKAGNPASLVLPVPEDAPLPEALVRHLENVTGLSLWG</sequence>
<proteinExistence type="predicted"/>
<dbReference type="GeneID" id="93279194"/>
<organism evidence="1 2">
    <name type="scientific">Enterocloster lavalensis</name>
    <dbReference type="NCBI Taxonomy" id="460384"/>
    <lineage>
        <taxon>Bacteria</taxon>
        <taxon>Bacillati</taxon>
        <taxon>Bacillota</taxon>
        <taxon>Clostridia</taxon>
        <taxon>Lachnospirales</taxon>
        <taxon>Lachnospiraceae</taxon>
        <taxon>Enterocloster</taxon>
    </lineage>
</organism>
<protein>
    <submittedName>
        <fullName evidence="1">Uncharacterized protein</fullName>
    </submittedName>
</protein>
<dbReference type="AlphaFoldDB" id="A0A1I0HRJ2"/>